<gene>
    <name evidence="3" type="ORF">BQ4739_LOCUS10854</name>
</gene>
<keyword evidence="1" id="KW-0175">Coiled coil</keyword>
<evidence type="ECO:0000256" key="2">
    <source>
        <dbReference type="SAM" id="MobiDB-lite"/>
    </source>
</evidence>
<dbReference type="EMBL" id="FNXT01000999">
    <property type="protein sequence ID" value="SZX70664.1"/>
    <property type="molecule type" value="Genomic_DNA"/>
</dbReference>
<feature type="region of interest" description="Disordered" evidence="2">
    <location>
        <begin position="376"/>
        <end position="399"/>
    </location>
</feature>
<name>A0A383W0U3_TETOB</name>
<proteinExistence type="predicted"/>
<evidence type="ECO:0000313" key="3">
    <source>
        <dbReference type="EMBL" id="SZX70664.1"/>
    </source>
</evidence>
<feature type="coiled-coil region" evidence="1">
    <location>
        <begin position="11"/>
        <end position="45"/>
    </location>
</feature>
<accession>A0A383W0U3</accession>
<evidence type="ECO:0000256" key="1">
    <source>
        <dbReference type="SAM" id="Coils"/>
    </source>
</evidence>
<sequence>MPYKVQPKAHLRRLTREYEEKQQALQQLQQERAALITKHALLESMLSVVSLMADHHHHQQQQQQEVGTQSEGVIGTGAGELELKLLAQLQQLQLQPCSVSYPAAAAAAAEPCTGQESGNAQGAATAAGPSAAVCCCCSSSSRSTAADTCKYCIPLERSSSGSSSTTSGSSSCCSCRSDSCSCSICAESDNHCSIAPADNPLHLLLHILTTFQSQLQQQQQQQQSQDLAAALHDLRCSYQRTIATLAANLGQLDTQHSAASNSSGCRCGSSAEAAAAAAAAWHAMDQVKQGLQQYWLALAGLLVAGRADVLPAFVMSDVITGQHIEQHIPQLYAATARHLLLSRQQQQRIATTLALFEEMMAPLLRTRAQLQASLPAQLSLPPPTPPPPPPPSPTLPAAAAAAAVPRLGGRFRRQEIVQQLQEAWRDQGRQQLRLVFQLQLLLRKEALLTFCCCMAIEGCLSWRQMGKFALSCFPHPFSPIALAQAVQAQLQQQQQQQ</sequence>
<dbReference type="AlphaFoldDB" id="A0A383W0U3"/>
<evidence type="ECO:0000313" key="4">
    <source>
        <dbReference type="Proteomes" id="UP000256970"/>
    </source>
</evidence>
<reference evidence="3 4" key="1">
    <citation type="submission" date="2016-10" db="EMBL/GenBank/DDBJ databases">
        <authorList>
            <person name="Cai Z."/>
        </authorList>
    </citation>
    <scope>NUCLEOTIDE SEQUENCE [LARGE SCALE GENOMIC DNA]</scope>
</reference>
<keyword evidence="4" id="KW-1185">Reference proteome</keyword>
<protein>
    <submittedName>
        <fullName evidence="3">Uncharacterized protein</fullName>
    </submittedName>
</protein>
<feature type="compositionally biased region" description="Pro residues" evidence="2">
    <location>
        <begin position="380"/>
        <end position="394"/>
    </location>
</feature>
<organism evidence="3 4">
    <name type="scientific">Tetradesmus obliquus</name>
    <name type="common">Green alga</name>
    <name type="synonym">Acutodesmus obliquus</name>
    <dbReference type="NCBI Taxonomy" id="3088"/>
    <lineage>
        <taxon>Eukaryota</taxon>
        <taxon>Viridiplantae</taxon>
        <taxon>Chlorophyta</taxon>
        <taxon>core chlorophytes</taxon>
        <taxon>Chlorophyceae</taxon>
        <taxon>CS clade</taxon>
        <taxon>Sphaeropleales</taxon>
        <taxon>Scenedesmaceae</taxon>
        <taxon>Tetradesmus</taxon>
    </lineage>
</organism>
<dbReference type="Proteomes" id="UP000256970">
    <property type="component" value="Unassembled WGS sequence"/>
</dbReference>